<evidence type="ECO:0000256" key="6">
    <source>
        <dbReference type="PROSITE-ProRule" id="PRU01393"/>
    </source>
</evidence>
<dbReference type="SUPFAM" id="SSF54001">
    <property type="entry name" value="Cysteine proteinases"/>
    <property type="match status" value="1"/>
</dbReference>
<protein>
    <recommendedName>
        <fullName evidence="7">Ubiquitin carboxyl-terminal hydrolase</fullName>
        <ecNumber evidence="7">3.4.19.12</ecNumber>
    </recommendedName>
</protein>
<keyword evidence="5 6" id="KW-0788">Thiol protease</keyword>
<evidence type="ECO:0000313" key="9">
    <source>
        <dbReference type="EMBL" id="KAF2433821.1"/>
    </source>
</evidence>
<evidence type="ECO:0000256" key="4">
    <source>
        <dbReference type="ARBA" id="ARBA00022801"/>
    </source>
</evidence>
<keyword evidence="4 6" id="KW-0378">Hydrolase</keyword>
<dbReference type="EMBL" id="MU007019">
    <property type="protein sequence ID" value="KAF2433821.1"/>
    <property type="molecule type" value="Genomic_DNA"/>
</dbReference>
<dbReference type="PROSITE" id="PS52048">
    <property type="entry name" value="UCH_DOMAIN"/>
    <property type="match status" value="1"/>
</dbReference>
<evidence type="ECO:0000313" key="10">
    <source>
        <dbReference type="Proteomes" id="UP000800235"/>
    </source>
</evidence>
<comment type="catalytic activity">
    <reaction evidence="1 6 7">
        <text>Thiol-dependent hydrolysis of ester, thioester, amide, peptide and isopeptide bonds formed by the C-terminal Gly of ubiquitin (a 76-residue protein attached to proteins as an intracellular targeting signal).</text>
        <dbReference type="EC" id="3.4.19.12"/>
    </reaction>
</comment>
<dbReference type="GO" id="GO:0006511">
    <property type="term" value="P:ubiquitin-dependent protein catabolic process"/>
    <property type="evidence" value="ECO:0007669"/>
    <property type="project" value="UniProtKB-UniRule"/>
</dbReference>
<dbReference type="PRINTS" id="PR00707">
    <property type="entry name" value="UBCTHYDRLASE"/>
</dbReference>
<dbReference type="Pfam" id="PF01088">
    <property type="entry name" value="Peptidase_C12"/>
    <property type="match status" value="1"/>
</dbReference>
<evidence type="ECO:0000256" key="7">
    <source>
        <dbReference type="RuleBase" id="RU361215"/>
    </source>
</evidence>
<name>A0A9P4U1S9_9PEZI</name>
<reference evidence="9" key="1">
    <citation type="journal article" date="2020" name="Stud. Mycol.">
        <title>101 Dothideomycetes genomes: a test case for predicting lifestyles and emergence of pathogens.</title>
        <authorList>
            <person name="Haridas S."/>
            <person name="Albert R."/>
            <person name="Binder M."/>
            <person name="Bloem J."/>
            <person name="Labutti K."/>
            <person name="Salamov A."/>
            <person name="Andreopoulos B."/>
            <person name="Baker S."/>
            <person name="Barry K."/>
            <person name="Bills G."/>
            <person name="Bluhm B."/>
            <person name="Cannon C."/>
            <person name="Castanera R."/>
            <person name="Culley D."/>
            <person name="Daum C."/>
            <person name="Ezra D."/>
            <person name="Gonzalez J."/>
            <person name="Henrissat B."/>
            <person name="Kuo A."/>
            <person name="Liang C."/>
            <person name="Lipzen A."/>
            <person name="Lutzoni F."/>
            <person name="Magnuson J."/>
            <person name="Mondo S."/>
            <person name="Nolan M."/>
            <person name="Ohm R."/>
            <person name="Pangilinan J."/>
            <person name="Park H.-J."/>
            <person name="Ramirez L."/>
            <person name="Alfaro M."/>
            <person name="Sun H."/>
            <person name="Tritt A."/>
            <person name="Yoshinaga Y."/>
            <person name="Zwiers L.-H."/>
            <person name="Turgeon B."/>
            <person name="Goodwin S."/>
            <person name="Spatafora J."/>
            <person name="Crous P."/>
            <person name="Grigoriev I."/>
        </authorList>
    </citation>
    <scope>NUCLEOTIDE SEQUENCE</scope>
    <source>
        <strain evidence="9">CBS 130266</strain>
    </source>
</reference>
<evidence type="ECO:0000256" key="1">
    <source>
        <dbReference type="ARBA" id="ARBA00000707"/>
    </source>
</evidence>
<dbReference type="PANTHER" id="PTHR10589:SF29">
    <property type="entry name" value="UBIQUITIN CARBOXYL-TERMINAL HYDROLASE"/>
    <property type="match status" value="1"/>
</dbReference>
<organism evidence="9 10">
    <name type="scientific">Tothia fuscella</name>
    <dbReference type="NCBI Taxonomy" id="1048955"/>
    <lineage>
        <taxon>Eukaryota</taxon>
        <taxon>Fungi</taxon>
        <taxon>Dikarya</taxon>
        <taxon>Ascomycota</taxon>
        <taxon>Pezizomycotina</taxon>
        <taxon>Dothideomycetes</taxon>
        <taxon>Pleosporomycetidae</taxon>
        <taxon>Venturiales</taxon>
        <taxon>Cylindrosympodiaceae</taxon>
        <taxon>Tothia</taxon>
    </lineage>
</organism>
<feature type="site" description="Important for enzyme activity" evidence="6">
    <location>
        <position position="201"/>
    </location>
</feature>
<proteinExistence type="inferred from homology"/>
<accession>A0A9P4U1S9</accession>
<dbReference type="InterPro" id="IPR036959">
    <property type="entry name" value="Peptidase_C12_UCH_sf"/>
</dbReference>
<dbReference type="EC" id="3.4.19.12" evidence="7"/>
<dbReference type="GO" id="GO:0005737">
    <property type="term" value="C:cytoplasm"/>
    <property type="evidence" value="ECO:0007669"/>
    <property type="project" value="TreeGrafter"/>
</dbReference>
<dbReference type="FunFam" id="3.40.532.10:FF:000010">
    <property type="entry name" value="Ubiquitin carboxyl-terminal hydrolase"/>
    <property type="match status" value="1"/>
</dbReference>
<comment type="similarity">
    <text evidence="6 7">Belongs to the peptidase C12 family.</text>
</comment>
<gene>
    <name evidence="9" type="ORF">EJ08DRAFT_583434</name>
</gene>
<sequence>PYAAATDEEKKGWKGWVDIESNPSIFNVMLREFGVAGVKVQEIYSLDEDILATLPLPIYGIIFLFQYQIVDEGTQNAPCPSKVWFANQLRGTNACGTIALVNIVNNIPEVDLGEQLKHFKDDTMDLDPMERGRRLDKFDHLKAIHNSFARKIDILQLDLGLWQDREAAKKPTESVKDVYDNDSAYHYVAYMPIDGTIWKLDGLDDSPQNLGECDHETWLNITAPLLQERMAEFSAAGVNFNMMALVKDPFIEQRLDLASNIKLINAIEERLTAVKPDWRTFDDEDDSEVIVGIDETYIITSEILDSVIVLPSASTKVANDTDPTTLLEFRSRAMNQQAHRRRSIRLELDDVDMDEKKASDERKDYGPFVQHWLMELAECGELRGVADKFKVVEAEKKRLAKFAGKKK</sequence>
<feature type="domain" description="UCH catalytic" evidence="8">
    <location>
        <begin position="15"/>
        <end position="247"/>
    </location>
</feature>
<keyword evidence="3 6" id="KW-0833">Ubl conjugation pathway</keyword>
<dbReference type="Proteomes" id="UP000800235">
    <property type="component" value="Unassembled WGS sequence"/>
</dbReference>
<feature type="active site" description="Nucleophile" evidence="6">
    <location>
        <position position="95"/>
    </location>
</feature>
<feature type="site" description="Transition state stabilizer" evidence="6">
    <location>
        <position position="88"/>
    </location>
</feature>
<keyword evidence="2 6" id="KW-0645">Protease</keyword>
<dbReference type="Gene3D" id="3.40.532.10">
    <property type="entry name" value="Peptidase C12, ubiquitin carboxyl-terminal hydrolase"/>
    <property type="match status" value="1"/>
</dbReference>
<keyword evidence="10" id="KW-1185">Reference proteome</keyword>
<dbReference type="GO" id="GO:0016579">
    <property type="term" value="P:protein deubiquitination"/>
    <property type="evidence" value="ECO:0007669"/>
    <property type="project" value="TreeGrafter"/>
</dbReference>
<dbReference type="PANTHER" id="PTHR10589">
    <property type="entry name" value="UBIQUITIN CARBOXYL-TERMINAL HYDROLASE"/>
    <property type="match status" value="1"/>
</dbReference>
<comment type="caution">
    <text evidence="9">The sequence shown here is derived from an EMBL/GenBank/DDBJ whole genome shotgun (WGS) entry which is preliminary data.</text>
</comment>
<feature type="active site" description="Proton donor" evidence="6">
    <location>
        <position position="186"/>
    </location>
</feature>
<evidence type="ECO:0000256" key="5">
    <source>
        <dbReference type="ARBA" id="ARBA00022807"/>
    </source>
</evidence>
<evidence type="ECO:0000256" key="3">
    <source>
        <dbReference type="ARBA" id="ARBA00022786"/>
    </source>
</evidence>
<dbReference type="GO" id="GO:0004843">
    <property type="term" value="F:cysteine-type deubiquitinase activity"/>
    <property type="evidence" value="ECO:0007669"/>
    <property type="project" value="UniProtKB-UniRule"/>
</dbReference>
<evidence type="ECO:0000259" key="8">
    <source>
        <dbReference type="PROSITE" id="PS52048"/>
    </source>
</evidence>
<evidence type="ECO:0000256" key="2">
    <source>
        <dbReference type="ARBA" id="ARBA00022670"/>
    </source>
</evidence>
<dbReference type="InterPro" id="IPR038765">
    <property type="entry name" value="Papain-like_cys_pep_sf"/>
</dbReference>
<feature type="non-terminal residue" evidence="9">
    <location>
        <position position="1"/>
    </location>
</feature>
<dbReference type="OrthoDB" id="1924260at2759"/>
<dbReference type="AlphaFoldDB" id="A0A9P4U1S9"/>
<dbReference type="InterPro" id="IPR001578">
    <property type="entry name" value="Peptidase_C12_UCH"/>
</dbReference>